<organism evidence="1">
    <name type="scientific">freshwater metagenome</name>
    <dbReference type="NCBI Taxonomy" id="449393"/>
    <lineage>
        <taxon>unclassified sequences</taxon>
        <taxon>metagenomes</taxon>
        <taxon>ecological metagenomes</taxon>
    </lineage>
</organism>
<accession>A0A6J6EQ69</accession>
<proteinExistence type="predicted"/>
<dbReference type="AlphaFoldDB" id="A0A6J6EQ69"/>
<protein>
    <submittedName>
        <fullName evidence="1">Unannotated protein</fullName>
    </submittedName>
</protein>
<gene>
    <name evidence="1" type="ORF">UFOPK1493_02865</name>
</gene>
<dbReference type="EMBL" id="CAEZSR010000134">
    <property type="protein sequence ID" value="CAB4578217.1"/>
    <property type="molecule type" value="Genomic_DNA"/>
</dbReference>
<reference evidence="1" key="1">
    <citation type="submission" date="2020-05" db="EMBL/GenBank/DDBJ databases">
        <authorList>
            <person name="Chiriac C."/>
            <person name="Salcher M."/>
            <person name="Ghai R."/>
            <person name="Kavagutti S V."/>
        </authorList>
    </citation>
    <scope>NUCLEOTIDE SEQUENCE</scope>
</reference>
<name>A0A6J6EQ69_9ZZZZ</name>
<evidence type="ECO:0000313" key="1">
    <source>
        <dbReference type="EMBL" id="CAB4578217.1"/>
    </source>
</evidence>
<sequence length="116" mass="13255">MGIERREGYLLWEGGPVPRGADGITLGSLVIVREGRGESPLLLRHEQVHVRQWRRYGLVGFSVRYLGWYLLWRLRGHGHRGAYLRIPLEIEAAWISRRSLATAVTDELTTEPAARP</sequence>